<feature type="transmembrane region" description="Helical" evidence="7">
    <location>
        <begin position="327"/>
        <end position="348"/>
    </location>
</feature>
<dbReference type="AlphaFoldDB" id="A0A1Q2L0U7"/>
<protein>
    <submittedName>
        <fullName evidence="9">Acyltransferase</fullName>
    </submittedName>
</protein>
<keyword evidence="4 7" id="KW-0812">Transmembrane</keyword>
<feature type="transmembrane region" description="Helical" evidence="7">
    <location>
        <begin position="166"/>
        <end position="183"/>
    </location>
</feature>
<dbReference type="RefSeq" id="WP_077589944.1">
    <property type="nucleotide sequence ID" value="NZ_CP019640.1"/>
</dbReference>
<evidence type="ECO:0000256" key="3">
    <source>
        <dbReference type="ARBA" id="ARBA00022475"/>
    </source>
</evidence>
<evidence type="ECO:0000256" key="4">
    <source>
        <dbReference type="ARBA" id="ARBA00022692"/>
    </source>
</evidence>
<evidence type="ECO:0000256" key="6">
    <source>
        <dbReference type="ARBA" id="ARBA00023136"/>
    </source>
</evidence>
<evidence type="ECO:0000259" key="8">
    <source>
        <dbReference type="Pfam" id="PF01757"/>
    </source>
</evidence>
<evidence type="ECO:0000256" key="1">
    <source>
        <dbReference type="ARBA" id="ARBA00004651"/>
    </source>
</evidence>
<keyword evidence="10" id="KW-1185">Reference proteome</keyword>
<dbReference type="EMBL" id="CP019640">
    <property type="protein sequence ID" value="AQQ54051.1"/>
    <property type="molecule type" value="Genomic_DNA"/>
</dbReference>
<comment type="subcellular location">
    <subcellularLocation>
        <location evidence="1">Cell membrane</location>
        <topology evidence="1">Multi-pass membrane protein</topology>
    </subcellularLocation>
</comment>
<feature type="transmembrane region" description="Helical" evidence="7">
    <location>
        <begin position="264"/>
        <end position="284"/>
    </location>
</feature>
<dbReference type="PANTHER" id="PTHR40074">
    <property type="entry name" value="O-ACETYLTRANSFERASE WECH"/>
    <property type="match status" value="1"/>
</dbReference>
<dbReference type="OrthoDB" id="65129at2"/>
<keyword evidence="3" id="KW-1003">Cell membrane</keyword>
<evidence type="ECO:0000256" key="5">
    <source>
        <dbReference type="ARBA" id="ARBA00022989"/>
    </source>
</evidence>
<feature type="transmembrane region" description="Helical" evidence="7">
    <location>
        <begin position="296"/>
        <end position="321"/>
    </location>
</feature>
<organism evidence="9 10">
    <name type="scientific">Planococcus lenghuensis</name>
    <dbReference type="NCBI Taxonomy" id="2213202"/>
    <lineage>
        <taxon>Bacteria</taxon>
        <taxon>Bacillati</taxon>
        <taxon>Bacillota</taxon>
        <taxon>Bacilli</taxon>
        <taxon>Bacillales</taxon>
        <taxon>Caryophanaceae</taxon>
        <taxon>Planococcus</taxon>
    </lineage>
</organism>
<dbReference type="GO" id="GO:0005886">
    <property type="term" value="C:plasma membrane"/>
    <property type="evidence" value="ECO:0007669"/>
    <property type="project" value="UniProtKB-SubCell"/>
</dbReference>
<feature type="transmembrane region" description="Helical" evidence="7">
    <location>
        <begin position="137"/>
        <end position="157"/>
    </location>
</feature>
<sequence length="381" mass="44655">MKIERRHLTEVQYARAFAIFAVLAVHSSSTGVTLVSHSSFTFLFYNFFNIAGKLGTPTFIFLSSFVLFYTYYYREFSFHLLKQFYKKRLLYILVPYLFFSIVYFSVVQLIYGEETSWALLIRDFFIKLATGDAYAHLYFVFVSVQFYLMFPVLLLLFKKSAFIRRYALPIGIALQWSWVWLNAEFFQSPMKGSIAFSYFMFYFFGAFLGVNYEKIAVYLFDWKRYTLAIAAIFIGYGFMMNLYVGVYYLTRTGQLSPSNELVEFAWSMHALFASSSIFIVVHFFKFWKNEWVKNMLYEIGAVSFGIYLIHPLFLLFLRAALPSGTPIVFHSWQLFTLIVIFIGSWLIVRLTFNYLPYSWIIFGKDGTPAYPPAKTARKANA</sequence>
<dbReference type="PANTHER" id="PTHR40074:SF2">
    <property type="entry name" value="O-ACETYLTRANSFERASE WECH"/>
    <property type="match status" value="1"/>
</dbReference>
<name>A0A1Q2L0U7_9BACL</name>
<evidence type="ECO:0000313" key="10">
    <source>
        <dbReference type="Proteomes" id="UP000188184"/>
    </source>
</evidence>
<evidence type="ECO:0000256" key="2">
    <source>
        <dbReference type="ARBA" id="ARBA00007400"/>
    </source>
</evidence>
<dbReference type="Pfam" id="PF01757">
    <property type="entry name" value="Acyl_transf_3"/>
    <property type="match status" value="1"/>
</dbReference>
<keyword evidence="5 7" id="KW-1133">Transmembrane helix</keyword>
<dbReference type="InterPro" id="IPR002656">
    <property type="entry name" value="Acyl_transf_3_dom"/>
</dbReference>
<keyword evidence="9" id="KW-0012">Acyltransferase</keyword>
<gene>
    <name evidence="9" type="ORF">B0X71_13705</name>
</gene>
<feature type="transmembrane region" description="Helical" evidence="7">
    <location>
        <begin position="89"/>
        <end position="111"/>
    </location>
</feature>
<feature type="domain" description="Acyltransferase 3" evidence="8">
    <location>
        <begin position="10"/>
        <end position="348"/>
    </location>
</feature>
<proteinExistence type="inferred from homology"/>
<dbReference type="KEGG" id="pmar:B0X71_13705"/>
<feature type="transmembrane region" description="Helical" evidence="7">
    <location>
        <begin position="47"/>
        <end position="69"/>
    </location>
</feature>
<keyword evidence="9" id="KW-0808">Transferase</keyword>
<comment type="similarity">
    <text evidence="2">Belongs to the acyltransferase 3 family.</text>
</comment>
<evidence type="ECO:0000313" key="9">
    <source>
        <dbReference type="EMBL" id="AQQ54051.1"/>
    </source>
</evidence>
<accession>A0A1Q2L0U7</accession>
<reference evidence="9 10" key="1">
    <citation type="submission" date="2017-02" db="EMBL/GenBank/DDBJ databases">
        <title>The complete genomic sequence of a novel cold adapted crude oil-degrading bacterium Planococcus qaidamina Y42.</title>
        <authorList>
            <person name="Yang R."/>
        </authorList>
    </citation>
    <scope>NUCLEOTIDE SEQUENCE [LARGE SCALE GENOMIC DNA]</scope>
    <source>
        <strain evidence="9 10">Y42</strain>
    </source>
</reference>
<keyword evidence="6 7" id="KW-0472">Membrane</keyword>
<dbReference type="Proteomes" id="UP000188184">
    <property type="component" value="Chromosome"/>
</dbReference>
<feature type="transmembrane region" description="Helical" evidence="7">
    <location>
        <begin position="12"/>
        <end position="35"/>
    </location>
</feature>
<dbReference type="GO" id="GO:0009246">
    <property type="term" value="P:enterobacterial common antigen biosynthetic process"/>
    <property type="evidence" value="ECO:0007669"/>
    <property type="project" value="TreeGrafter"/>
</dbReference>
<evidence type="ECO:0000256" key="7">
    <source>
        <dbReference type="SAM" id="Phobius"/>
    </source>
</evidence>
<feature type="transmembrane region" description="Helical" evidence="7">
    <location>
        <begin position="225"/>
        <end position="244"/>
    </location>
</feature>
<feature type="transmembrane region" description="Helical" evidence="7">
    <location>
        <begin position="195"/>
        <end position="213"/>
    </location>
</feature>
<dbReference type="GO" id="GO:0016413">
    <property type="term" value="F:O-acetyltransferase activity"/>
    <property type="evidence" value="ECO:0007669"/>
    <property type="project" value="TreeGrafter"/>
</dbReference>